<dbReference type="eggNOG" id="ENOG5032RTW">
    <property type="taxonomic scope" value="Bacteria"/>
</dbReference>
<sequence length="78" mass="8821">MGDSSSPTPELLQSVLEILLEDFEYWFARSRELLQNDIVSFISDQEQCDLLNPINQAQAELSRSKMLFTATGKQVGIN</sequence>
<evidence type="ECO:0000313" key="1">
    <source>
        <dbReference type="EMBL" id="ADI64686.1"/>
    </source>
</evidence>
<dbReference type="HOGENOM" id="CLU_169604_0_0_3"/>
<dbReference type="Proteomes" id="UP000001511">
    <property type="component" value="Chromosome"/>
</dbReference>
<dbReference type="Pfam" id="PF10792">
    <property type="entry name" value="DUF2605"/>
    <property type="match status" value="1"/>
</dbReference>
<dbReference type="InterPro" id="IPR019728">
    <property type="entry name" value="DUF2605"/>
</dbReference>
<gene>
    <name evidence="1" type="ordered locus">Aazo_2843</name>
</gene>
<name>D7E0N0_NOSA0</name>
<accession>D7E0N0</accession>
<dbReference type="AlphaFoldDB" id="D7E0N0"/>
<evidence type="ECO:0000313" key="2">
    <source>
        <dbReference type="Proteomes" id="UP000001511"/>
    </source>
</evidence>
<keyword evidence="2" id="KW-1185">Reference proteome</keyword>
<reference evidence="1 2" key="1">
    <citation type="journal article" date="2010" name="PLoS ONE">
        <title>Genome erosion in a nitrogen-fixing vertically transmitted endosymbiotic multicellular cyanobacterium.</title>
        <authorList>
            <person name="Ran L."/>
            <person name="Larsson J."/>
            <person name="Vigil-Stenman T."/>
            <person name="Nylander J.A."/>
            <person name="Ininbergs K."/>
            <person name="Zheng W.W."/>
            <person name="Lapidus A."/>
            <person name="Lowry S."/>
            <person name="Haselkorn R."/>
            <person name="Bergman B."/>
        </authorList>
    </citation>
    <scope>NUCLEOTIDE SEQUENCE [LARGE SCALE GENOMIC DNA]</scope>
    <source>
        <strain evidence="1 2">0708</strain>
    </source>
</reference>
<protein>
    <recommendedName>
        <fullName evidence="3">DUF2605 domain-containing protein</fullName>
    </recommendedName>
</protein>
<proteinExistence type="predicted"/>
<organism evidence="1 2">
    <name type="scientific">Nostoc azollae (strain 0708)</name>
    <name type="common">Anabaena azollae (strain 0708)</name>
    <dbReference type="NCBI Taxonomy" id="551115"/>
    <lineage>
        <taxon>Bacteria</taxon>
        <taxon>Bacillati</taxon>
        <taxon>Cyanobacteriota</taxon>
        <taxon>Cyanophyceae</taxon>
        <taxon>Nostocales</taxon>
        <taxon>Nostocaceae</taxon>
        <taxon>Trichormus</taxon>
    </lineage>
</organism>
<dbReference type="KEGG" id="naz:Aazo_2843"/>
<dbReference type="STRING" id="551115.Aazo_2843"/>
<evidence type="ECO:0008006" key="3">
    <source>
        <dbReference type="Google" id="ProtNLM"/>
    </source>
</evidence>
<dbReference type="EMBL" id="CP002059">
    <property type="protein sequence ID" value="ADI64686.1"/>
    <property type="molecule type" value="Genomic_DNA"/>
</dbReference>